<accession>A0ABZ3F737</accession>
<name>A0ABZ3F737_9HELI</name>
<reference evidence="1 2" key="1">
    <citation type="submission" date="2024-02" db="EMBL/GenBank/DDBJ databases">
        <title>Genome and pathogenicity analysis of Helicobacter mastomyrinus isolated from mice.</title>
        <authorList>
            <person name="Zhu L."/>
        </authorList>
    </citation>
    <scope>NUCLEOTIDE SEQUENCE [LARGE SCALE GENOMIC DNA]</scope>
    <source>
        <strain evidence="1 2">Hm-17</strain>
    </source>
</reference>
<keyword evidence="2" id="KW-1185">Reference proteome</keyword>
<gene>
    <name evidence="1" type="ORF">V3I05_04670</name>
</gene>
<sequence length="130" mass="15140">MKRLVLTLGLGLVMGSSLYAKDRYVCKDKSWEEYMNGGKIEFRVTNREYNADEKSKFICQYIDNVFAETRCSYDVVSFTHINGKSYHRENEVLIKVQELQTAMIGNLTSYLTNLRQELIDKGECKIIDFD</sequence>
<dbReference type="EMBL" id="CP145316">
    <property type="protein sequence ID" value="XAM18974.1"/>
    <property type="molecule type" value="Genomic_DNA"/>
</dbReference>
<dbReference type="RefSeq" id="WP_343354196.1">
    <property type="nucleotide sequence ID" value="NZ_CP145316.1"/>
</dbReference>
<protein>
    <submittedName>
        <fullName evidence="1">Uncharacterized protein</fullName>
    </submittedName>
</protein>
<evidence type="ECO:0000313" key="2">
    <source>
        <dbReference type="Proteomes" id="UP001434737"/>
    </source>
</evidence>
<evidence type="ECO:0000313" key="1">
    <source>
        <dbReference type="EMBL" id="XAM18974.1"/>
    </source>
</evidence>
<dbReference type="Proteomes" id="UP001434737">
    <property type="component" value="Chromosome"/>
</dbReference>
<organism evidence="1 2">
    <name type="scientific">Helicobacter mastomyrinus</name>
    <dbReference type="NCBI Taxonomy" id="287948"/>
    <lineage>
        <taxon>Bacteria</taxon>
        <taxon>Pseudomonadati</taxon>
        <taxon>Campylobacterota</taxon>
        <taxon>Epsilonproteobacteria</taxon>
        <taxon>Campylobacterales</taxon>
        <taxon>Helicobacteraceae</taxon>
        <taxon>Helicobacter</taxon>
    </lineage>
</organism>
<proteinExistence type="predicted"/>